<evidence type="ECO:0000313" key="2">
    <source>
        <dbReference type="Proteomes" id="UP000479190"/>
    </source>
</evidence>
<protein>
    <submittedName>
        <fullName evidence="1">Uncharacterized protein</fullName>
    </submittedName>
</protein>
<keyword evidence="2" id="KW-1185">Reference proteome</keyword>
<sequence length="49" mass="5609">MCTPIEETTVESLKRHRLIPGTASNERFHKSCRIFPGSVWNRPAPICIK</sequence>
<dbReference type="EMBL" id="CADCXV010000725">
    <property type="protein sequence ID" value="CAB0033820.1"/>
    <property type="molecule type" value="Genomic_DNA"/>
</dbReference>
<accession>A0A6H5IEE1</accession>
<proteinExistence type="predicted"/>
<organism evidence="1 2">
    <name type="scientific">Trichogramma brassicae</name>
    <dbReference type="NCBI Taxonomy" id="86971"/>
    <lineage>
        <taxon>Eukaryota</taxon>
        <taxon>Metazoa</taxon>
        <taxon>Ecdysozoa</taxon>
        <taxon>Arthropoda</taxon>
        <taxon>Hexapoda</taxon>
        <taxon>Insecta</taxon>
        <taxon>Pterygota</taxon>
        <taxon>Neoptera</taxon>
        <taxon>Endopterygota</taxon>
        <taxon>Hymenoptera</taxon>
        <taxon>Apocrita</taxon>
        <taxon>Proctotrupomorpha</taxon>
        <taxon>Chalcidoidea</taxon>
        <taxon>Trichogrammatidae</taxon>
        <taxon>Trichogramma</taxon>
    </lineage>
</organism>
<reference evidence="1 2" key="1">
    <citation type="submission" date="2020-02" db="EMBL/GenBank/DDBJ databases">
        <authorList>
            <person name="Ferguson B K."/>
        </authorList>
    </citation>
    <scope>NUCLEOTIDE SEQUENCE [LARGE SCALE GENOMIC DNA]</scope>
</reference>
<name>A0A6H5IEE1_9HYME</name>
<dbReference type="Proteomes" id="UP000479190">
    <property type="component" value="Unassembled WGS sequence"/>
</dbReference>
<dbReference type="AlphaFoldDB" id="A0A6H5IEE1"/>
<gene>
    <name evidence="1" type="ORF">TBRA_LOCUS5718</name>
</gene>
<evidence type="ECO:0000313" key="1">
    <source>
        <dbReference type="EMBL" id="CAB0033820.1"/>
    </source>
</evidence>